<keyword evidence="4 15" id="KW-0813">Transport</keyword>
<evidence type="ECO:0000256" key="8">
    <source>
        <dbReference type="ARBA" id="ARBA00022792"/>
    </source>
</evidence>
<comment type="catalytic activity">
    <reaction evidence="12">
        <text>ADP(in) + ATP(out) = ADP(out) + ATP(in)</text>
        <dbReference type="Rhea" id="RHEA:34999"/>
        <dbReference type="ChEBI" id="CHEBI:30616"/>
        <dbReference type="ChEBI" id="CHEBI:456216"/>
    </reaction>
    <physiologicalReaction direction="left-to-right" evidence="12">
        <dbReference type="Rhea" id="RHEA:35000"/>
    </physiologicalReaction>
</comment>
<evidence type="ECO:0000256" key="5">
    <source>
        <dbReference type="ARBA" id="ARBA00022449"/>
    </source>
</evidence>
<evidence type="ECO:0000256" key="3">
    <source>
        <dbReference type="ARBA" id="ARBA00011245"/>
    </source>
</evidence>
<comment type="subunit">
    <text evidence="3 16">Monomer.</text>
</comment>
<dbReference type="PANTHER" id="PTHR45635:SF14">
    <property type="entry name" value="ADP_ATP TRANSLOCASE"/>
    <property type="match status" value="1"/>
</dbReference>
<keyword evidence="6 14" id="KW-0812">Transmembrane</keyword>
<evidence type="ECO:0000313" key="17">
    <source>
        <dbReference type="EMBL" id="PIN15185.1"/>
    </source>
</evidence>
<keyword evidence="8" id="KW-0999">Mitochondrion inner membrane</keyword>
<dbReference type="Gene3D" id="1.50.40.10">
    <property type="entry name" value="Mitochondrial carrier domain"/>
    <property type="match status" value="1"/>
</dbReference>
<evidence type="ECO:0000256" key="10">
    <source>
        <dbReference type="ARBA" id="ARBA00023128"/>
    </source>
</evidence>
<sequence length="369" mass="41668">MDGLQGMPVHHGRSLFFGGICSNVLSRNDYLSNSIYNFINGSSHYPILPAFRGTFRETSPRFPRRDAGDHDQTSNILMAYYFMRGLVRATADAPIARVQFLLQNQGELIKSGRLSTPYKGITDCFARIIKNEGVFSLWRGNSAQVFKIFSRQILETVFIVTFRNVVHNFKRDMGGIQNWIFGKPVAIAAVVASARLCIYPLEYARIRLASDIKCIETGGERQFRGVFDVLRKTLRSDGVRGIYRGFNIGYVGLIIDHQFYMSVQKDNPPKRISRERACFDLVVVPVVSYPCFTVSRRMMMTSGESFKYKSSIDAFAQIIQNEGIRSLYNGFGAYLLRAVPVIFLAVAWKKWSNRNGGLGASITVVIEPK</sequence>
<dbReference type="GO" id="GO:0140021">
    <property type="term" value="P:mitochondrial ADP transmembrane transport"/>
    <property type="evidence" value="ECO:0007669"/>
    <property type="project" value="InterPro"/>
</dbReference>
<reference evidence="18" key="1">
    <citation type="journal article" date="2018" name="Gigascience">
        <title>Genome assembly of the Pink Ipe (Handroanthus impetiginosus, Bignoniaceae), a highly valued, ecologically keystone Neotropical timber forest tree.</title>
        <authorList>
            <person name="Silva-Junior O.B."/>
            <person name="Grattapaglia D."/>
            <person name="Novaes E."/>
            <person name="Collevatti R.G."/>
        </authorList>
    </citation>
    <scope>NUCLEOTIDE SEQUENCE [LARGE SCALE GENOMIC DNA]</scope>
    <source>
        <strain evidence="18">cv. UFG-1</strain>
    </source>
</reference>
<dbReference type="GO" id="GO:0005471">
    <property type="term" value="F:ATP:ADP antiporter activity"/>
    <property type="evidence" value="ECO:0007669"/>
    <property type="project" value="UniProtKB-UniRule"/>
</dbReference>
<comment type="function">
    <text evidence="16">Catalyzes the exchange of ADP and ATP across the membrane.</text>
</comment>
<evidence type="ECO:0000256" key="13">
    <source>
        <dbReference type="ARBA" id="ARBA00045250"/>
    </source>
</evidence>
<proteinExistence type="inferred from homology"/>
<evidence type="ECO:0000256" key="11">
    <source>
        <dbReference type="ARBA" id="ARBA00023136"/>
    </source>
</evidence>
<evidence type="ECO:0000256" key="9">
    <source>
        <dbReference type="ARBA" id="ARBA00022989"/>
    </source>
</evidence>
<evidence type="ECO:0000256" key="15">
    <source>
        <dbReference type="RuleBase" id="RU000488"/>
    </source>
</evidence>
<dbReference type="AlphaFoldDB" id="A0A2G9HCC0"/>
<evidence type="ECO:0000256" key="2">
    <source>
        <dbReference type="ARBA" id="ARBA00006375"/>
    </source>
</evidence>
<dbReference type="SUPFAM" id="SSF103506">
    <property type="entry name" value="Mitochondrial carrier"/>
    <property type="match status" value="1"/>
</dbReference>
<keyword evidence="10" id="KW-0496">Mitochondrion</keyword>
<keyword evidence="7" id="KW-0677">Repeat</keyword>
<evidence type="ECO:0000256" key="6">
    <source>
        <dbReference type="ARBA" id="ARBA00022692"/>
    </source>
</evidence>
<comment type="function">
    <text evidence="13">ADP:ATP antiporter that mediates import of ADP into the mitochondrial matrix for ATP synthesis, and export of ATP out to fuel the cell. Cycles between the cytoplasmic-open state (c-state) and the matrix-open state (m-state): operates by the alternating access mechanism with a single substrate-binding site intermittently exposed to either the cytosolic (c-state) or matrix (m-state) side of the inner mitochondrial membrane.</text>
</comment>
<comment type="subcellular location">
    <subcellularLocation>
        <location evidence="16">Membrane</location>
        <topology evidence="16">Multi-pass membrane protein</topology>
    </subcellularLocation>
    <subcellularLocation>
        <location evidence="1">Mitochondrion inner membrane</location>
        <topology evidence="1">Multi-pass membrane protein</topology>
    </subcellularLocation>
</comment>
<organism evidence="17 18">
    <name type="scientific">Handroanthus impetiginosus</name>
    <dbReference type="NCBI Taxonomy" id="429701"/>
    <lineage>
        <taxon>Eukaryota</taxon>
        <taxon>Viridiplantae</taxon>
        <taxon>Streptophyta</taxon>
        <taxon>Embryophyta</taxon>
        <taxon>Tracheophyta</taxon>
        <taxon>Spermatophyta</taxon>
        <taxon>Magnoliopsida</taxon>
        <taxon>eudicotyledons</taxon>
        <taxon>Gunneridae</taxon>
        <taxon>Pentapetalae</taxon>
        <taxon>asterids</taxon>
        <taxon>lamiids</taxon>
        <taxon>Lamiales</taxon>
        <taxon>Bignoniaceae</taxon>
        <taxon>Crescentiina</taxon>
        <taxon>Tabebuia alliance</taxon>
        <taxon>Handroanthus</taxon>
    </lineage>
</organism>
<evidence type="ECO:0000256" key="1">
    <source>
        <dbReference type="ARBA" id="ARBA00004448"/>
    </source>
</evidence>
<dbReference type="GO" id="GO:1990544">
    <property type="term" value="P:mitochondrial ATP transmembrane transport"/>
    <property type="evidence" value="ECO:0007669"/>
    <property type="project" value="InterPro"/>
</dbReference>
<dbReference type="PANTHER" id="PTHR45635">
    <property type="entry name" value="ADP,ATP CARRIER PROTEIN 1-RELATED-RELATED"/>
    <property type="match status" value="1"/>
</dbReference>
<dbReference type="InterPro" id="IPR023395">
    <property type="entry name" value="MCP_dom_sf"/>
</dbReference>
<keyword evidence="9" id="KW-1133">Transmembrane helix</keyword>
<evidence type="ECO:0000256" key="14">
    <source>
        <dbReference type="PROSITE-ProRule" id="PRU00282"/>
    </source>
</evidence>
<evidence type="ECO:0000256" key="4">
    <source>
        <dbReference type="ARBA" id="ARBA00022448"/>
    </source>
</evidence>
<feature type="repeat" description="Solcar" evidence="14">
    <location>
        <begin position="177"/>
        <end position="270"/>
    </location>
</feature>
<dbReference type="Pfam" id="PF00153">
    <property type="entry name" value="Mito_carr"/>
    <property type="match status" value="3"/>
</dbReference>
<name>A0A2G9HCC0_9LAMI</name>
<evidence type="ECO:0000256" key="7">
    <source>
        <dbReference type="ARBA" id="ARBA00022737"/>
    </source>
</evidence>
<keyword evidence="11 14" id="KW-0472">Membrane</keyword>
<evidence type="ECO:0000313" key="18">
    <source>
        <dbReference type="Proteomes" id="UP000231279"/>
    </source>
</evidence>
<comment type="similarity">
    <text evidence="2 15">Belongs to the mitochondrial carrier (TC 2.A.29) family.</text>
</comment>
<dbReference type="InterPro" id="IPR002067">
    <property type="entry name" value="MCP"/>
</dbReference>
<evidence type="ECO:0000256" key="16">
    <source>
        <dbReference type="RuleBase" id="RU368008"/>
    </source>
</evidence>
<dbReference type="PRINTS" id="PR00926">
    <property type="entry name" value="MITOCARRIER"/>
</dbReference>
<comment type="caution">
    <text evidence="17">The sequence shown here is derived from an EMBL/GenBank/DDBJ whole genome shotgun (WGS) entry which is preliminary data.</text>
</comment>
<dbReference type="STRING" id="429701.A0A2G9HCC0"/>
<dbReference type="OrthoDB" id="270584at2759"/>
<keyword evidence="18" id="KW-1185">Reference proteome</keyword>
<protein>
    <recommendedName>
        <fullName evidence="16">ADP/ATP translocase</fullName>
    </recommendedName>
    <alternativeName>
        <fullName evidence="16">ADP,ATP carrier protein</fullName>
    </alternativeName>
</protein>
<dbReference type="PROSITE" id="PS50920">
    <property type="entry name" value="SOLCAR"/>
    <property type="match status" value="3"/>
</dbReference>
<feature type="repeat" description="Solcar" evidence="14">
    <location>
        <begin position="275"/>
        <end position="355"/>
    </location>
</feature>
<keyword evidence="5" id="KW-0050">Antiport</keyword>
<dbReference type="Proteomes" id="UP000231279">
    <property type="component" value="Unassembled WGS sequence"/>
</dbReference>
<accession>A0A2G9HCC0</accession>
<dbReference type="InterPro" id="IPR018108">
    <property type="entry name" value="MCP_transmembrane"/>
</dbReference>
<dbReference type="EMBL" id="NKXS01002126">
    <property type="protein sequence ID" value="PIN15185.1"/>
    <property type="molecule type" value="Genomic_DNA"/>
</dbReference>
<evidence type="ECO:0000256" key="12">
    <source>
        <dbReference type="ARBA" id="ARBA00024143"/>
    </source>
</evidence>
<feature type="repeat" description="Solcar" evidence="14">
    <location>
        <begin position="79"/>
        <end position="165"/>
    </location>
</feature>
<gene>
    <name evidence="17" type="ORF">CDL12_12162</name>
</gene>
<dbReference type="GO" id="GO:0005743">
    <property type="term" value="C:mitochondrial inner membrane"/>
    <property type="evidence" value="ECO:0007669"/>
    <property type="project" value="UniProtKB-SubCell"/>
</dbReference>
<dbReference type="InterPro" id="IPR002113">
    <property type="entry name" value="ADT_euk_type"/>
</dbReference>